<reference evidence="3" key="1">
    <citation type="journal article" date="2015" name="Nature">
        <title>Complex archaea that bridge the gap between prokaryotes and eukaryotes.</title>
        <authorList>
            <person name="Spang A."/>
            <person name="Saw J.H."/>
            <person name="Jorgensen S.L."/>
            <person name="Zaremba-Niedzwiedzka K."/>
            <person name="Martijn J."/>
            <person name="Lind A.E."/>
            <person name="van Eijk R."/>
            <person name="Schleper C."/>
            <person name="Guy L."/>
            <person name="Ettema T.J."/>
        </authorList>
    </citation>
    <scope>NUCLEOTIDE SEQUENCE</scope>
</reference>
<dbReference type="AlphaFoldDB" id="A0A0F9FUZ9"/>
<dbReference type="InterPro" id="IPR000462">
    <property type="entry name" value="CDP-OH_P_trans"/>
</dbReference>
<sequence length="152" mass="17352">VISIIFMVISFFIDTLDGAVARSGKTTKFGGILDVFCDRTVEIFVLMALISTQPLILMWPGIFSLGAIILCITMFLIVGGSIKETNLEESKKVIYYRYGLIERSETLLFLLLITILVLWRFMLLMIFAILVFITALLRLRDAYILFKIEKIK</sequence>
<dbReference type="Gene3D" id="1.20.120.1760">
    <property type="match status" value="1"/>
</dbReference>
<keyword evidence="2" id="KW-1133">Transmembrane helix</keyword>
<protein>
    <recommendedName>
        <fullName evidence="4">CDP-alcohol phosphatidyltransferase family protein</fullName>
    </recommendedName>
</protein>
<accession>A0A0F9FUZ9</accession>
<dbReference type="GO" id="GO:0016780">
    <property type="term" value="F:phosphotransferase activity, for other substituted phosphate groups"/>
    <property type="evidence" value="ECO:0007669"/>
    <property type="project" value="InterPro"/>
</dbReference>
<feature type="transmembrane region" description="Helical" evidence="2">
    <location>
        <begin position="107"/>
        <end position="137"/>
    </location>
</feature>
<feature type="transmembrane region" description="Helical" evidence="2">
    <location>
        <begin position="56"/>
        <end position="78"/>
    </location>
</feature>
<name>A0A0F9FUZ9_9ZZZZ</name>
<evidence type="ECO:0000313" key="3">
    <source>
        <dbReference type="EMBL" id="KKL90103.1"/>
    </source>
</evidence>
<gene>
    <name evidence="3" type="ORF">LCGC14_1908020</name>
</gene>
<evidence type="ECO:0008006" key="4">
    <source>
        <dbReference type="Google" id="ProtNLM"/>
    </source>
</evidence>
<dbReference type="EMBL" id="LAZR01020102">
    <property type="protein sequence ID" value="KKL90103.1"/>
    <property type="molecule type" value="Genomic_DNA"/>
</dbReference>
<dbReference type="Pfam" id="PF01066">
    <property type="entry name" value="CDP-OH_P_transf"/>
    <property type="match status" value="1"/>
</dbReference>
<evidence type="ECO:0000256" key="1">
    <source>
        <dbReference type="ARBA" id="ARBA00022679"/>
    </source>
</evidence>
<keyword evidence="2" id="KW-0472">Membrane</keyword>
<keyword evidence="2" id="KW-0812">Transmembrane</keyword>
<feature type="non-terminal residue" evidence="3">
    <location>
        <position position="1"/>
    </location>
</feature>
<dbReference type="PROSITE" id="PS00379">
    <property type="entry name" value="CDP_ALCOHOL_P_TRANSF"/>
    <property type="match status" value="1"/>
</dbReference>
<dbReference type="GO" id="GO:0016020">
    <property type="term" value="C:membrane"/>
    <property type="evidence" value="ECO:0007669"/>
    <property type="project" value="InterPro"/>
</dbReference>
<dbReference type="InterPro" id="IPR043130">
    <property type="entry name" value="CDP-OH_PTrfase_TM_dom"/>
</dbReference>
<comment type="caution">
    <text evidence="3">The sequence shown here is derived from an EMBL/GenBank/DDBJ whole genome shotgun (WGS) entry which is preliminary data.</text>
</comment>
<evidence type="ECO:0000256" key="2">
    <source>
        <dbReference type="SAM" id="Phobius"/>
    </source>
</evidence>
<dbReference type="GO" id="GO:0008654">
    <property type="term" value="P:phospholipid biosynthetic process"/>
    <property type="evidence" value="ECO:0007669"/>
    <property type="project" value="InterPro"/>
</dbReference>
<dbReference type="InterPro" id="IPR048254">
    <property type="entry name" value="CDP_ALCOHOL_P_TRANSF_CS"/>
</dbReference>
<keyword evidence="1" id="KW-0808">Transferase</keyword>
<proteinExistence type="predicted"/>
<organism evidence="3">
    <name type="scientific">marine sediment metagenome</name>
    <dbReference type="NCBI Taxonomy" id="412755"/>
    <lineage>
        <taxon>unclassified sequences</taxon>
        <taxon>metagenomes</taxon>
        <taxon>ecological metagenomes</taxon>
    </lineage>
</organism>